<evidence type="ECO:0000313" key="2">
    <source>
        <dbReference type="Proteomes" id="UP000326678"/>
    </source>
</evidence>
<keyword evidence="2" id="KW-1185">Reference proteome</keyword>
<dbReference type="KEGG" id="nsh:GXM_01145"/>
<name>A0A5P8VTG5_9NOSO</name>
<gene>
    <name evidence="1" type="ORF">GXM_01145</name>
</gene>
<protein>
    <submittedName>
        <fullName evidence="1">Uncharacterized protein</fullName>
    </submittedName>
</protein>
<evidence type="ECO:0000313" key="1">
    <source>
        <dbReference type="EMBL" id="QFS43672.1"/>
    </source>
</evidence>
<sequence length="52" mass="5961">MFHQMQFWRKFGGAKPAVCPNFCNRSIGYPRNKLSILWGGHPARLNMGRVLA</sequence>
<dbReference type="EMBL" id="CP045226">
    <property type="protein sequence ID" value="QFS43672.1"/>
    <property type="molecule type" value="Genomic_DNA"/>
</dbReference>
<organism evidence="1 2">
    <name type="scientific">Nostoc sphaeroides CCNUC1</name>
    <dbReference type="NCBI Taxonomy" id="2653204"/>
    <lineage>
        <taxon>Bacteria</taxon>
        <taxon>Bacillati</taxon>
        <taxon>Cyanobacteriota</taxon>
        <taxon>Cyanophyceae</taxon>
        <taxon>Nostocales</taxon>
        <taxon>Nostocaceae</taxon>
        <taxon>Nostoc</taxon>
    </lineage>
</organism>
<proteinExistence type="predicted"/>
<dbReference type="AlphaFoldDB" id="A0A5P8VTG5"/>
<dbReference type="Proteomes" id="UP000326678">
    <property type="component" value="Chromosome Gxm1"/>
</dbReference>
<reference evidence="1 2" key="1">
    <citation type="submission" date="2019-10" db="EMBL/GenBank/DDBJ databases">
        <title>Genomic and transcriptomic insights into the perfect genentic adaptation of a filamentous nitrogen-fixing cyanobacterium to rice fields.</title>
        <authorList>
            <person name="Chen Z."/>
        </authorList>
    </citation>
    <scope>NUCLEOTIDE SEQUENCE [LARGE SCALE GENOMIC DNA]</scope>
    <source>
        <strain evidence="1">CCNUC1</strain>
    </source>
</reference>
<accession>A0A5P8VTG5</accession>